<dbReference type="EMBL" id="KV878176">
    <property type="protein sequence ID" value="OJI91376.1"/>
    <property type="molecule type" value="Genomic_DNA"/>
</dbReference>
<keyword evidence="3" id="KW-1185">Reference proteome</keyword>
<gene>
    <name evidence="2" type="ORF">ASPTUDRAFT_302767</name>
</gene>
<dbReference type="VEuPathDB" id="FungiDB:ASPTUDRAFT_302767"/>
<sequence>MVGQQTSERLVFSVYMGAYRDPSAIGPSLLYNMRWASVLLGFQWPKIVGGPFHVTYKHIVTHQILHSLMTIIYLLCLEVCICADTLRRKRGEEWDAKYANMPEISEILGELVRGRDAPPAWTASLAASPIVLNRVNRQLIAISLSG</sequence>
<dbReference type="AlphaFoldDB" id="A0A1L9NPY1"/>
<proteinExistence type="predicted"/>
<evidence type="ECO:0000256" key="1">
    <source>
        <dbReference type="SAM" id="Phobius"/>
    </source>
</evidence>
<keyword evidence="1" id="KW-1133">Transmembrane helix</keyword>
<feature type="transmembrane region" description="Helical" evidence="1">
    <location>
        <begin position="64"/>
        <end position="83"/>
    </location>
</feature>
<keyword evidence="1" id="KW-0472">Membrane</keyword>
<keyword evidence="1" id="KW-0812">Transmembrane</keyword>
<evidence type="ECO:0000313" key="3">
    <source>
        <dbReference type="Proteomes" id="UP000184304"/>
    </source>
</evidence>
<dbReference type="Proteomes" id="UP000184304">
    <property type="component" value="Unassembled WGS sequence"/>
</dbReference>
<organism evidence="2 3">
    <name type="scientific">Aspergillus tubingensis (strain CBS 134.48)</name>
    <dbReference type="NCBI Taxonomy" id="767770"/>
    <lineage>
        <taxon>Eukaryota</taxon>
        <taxon>Fungi</taxon>
        <taxon>Dikarya</taxon>
        <taxon>Ascomycota</taxon>
        <taxon>Pezizomycotina</taxon>
        <taxon>Eurotiomycetes</taxon>
        <taxon>Eurotiomycetidae</taxon>
        <taxon>Eurotiales</taxon>
        <taxon>Aspergillaceae</taxon>
        <taxon>Aspergillus</taxon>
        <taxon>Aspergillus subgen. Circumdati</taxon>
    </lineage>
</organism>
<accession>A0A1L9NPY1</accession>
<protein>
    <submittedName>
        <fullName evidence="2">Uncharacterized protein</fullName>
    </submittedName>
</protein>
<name>A0A1L9NPY1_ASPTC</name>
<evidence type="ECO:0000313" key="2">
    <source>
        <dbReference type="EMBL" id="OJI91376.1"/>
    </source>
</evidence>
<reference evidence="3" key="1">
    <citation type="journal article" date="2017" name="Genome Biol.">
        <title>Comparative genomics reveals high biological diversity and specific adaptations in the industrially and medically important fungal genus Aspergillus.</title>
        <authorList>
            <person name="de Vries R.P."/>
            <person name="Riley R."/>
            <person name="Wiebenga A."/>
            <person name="Aguilar-Osorio G."/>
            <person name="Amillis S."/>
            <person name="Uchima C.A."/>
            <person name="Anderluh G."/>
            <person name="Asadollahi M."/>
            <person name="Askin M."/>
            <person name="Barry K."/>
            <person name="Battaglia E."/>
            <person name="Bayram O."/>
            <person name="Benocci T."/>
            <person name="Braus-Stromeyer S.A."/>
            <person name="Caldana C."/>
            <person name="Canovas D."/>
            <person name="Cerqueira G.C."/>
            <person name="Chen F."/>
            <person name="Chen W."/>
            <person name="Choi C."/>
            <person name="Clum A."/>
            <person name="Dos Santos R.A."/>
            <person name="Damasio A.R."/>
            <person name="Diallinas G."/>
            <person name="Emri T."/>
            <person name="Fekete E."/>
            <person name="Flipphi M."/>
            <person name="Freyberg S."/>
            <person name="Gallo A."/>
            <person name="Gournas C."/>
            <person name="Habgood R."/>
            <person name="Hainaut M."/>
            <person name="Harispe M.L."/>
            <person name="Henrissat B."/>
            <person name="Hilden K.S."/>
            <person name="Hope R."/>
            <person name="Hossain A."/>
            <person name="Karabika E."/>
            <person name="Karaffa L."/>
            <person name="Karanyi Z."/>
            <person name="Krasevec N."/>
            <person name="Kuo A."/>
            <person name="Kusch H."/>
            <person name="LaButti K."/>
            <person name="Lagendijk E.L."/>
            <person name="Lapidus A."/>
            <person name="Levasseur A."/>
            <person name="Lindquist E."/>
            <person name="Lipzen A."/>
            <person name="Logrieco A.F."/>
            <person name="MacCabe A."/>
            <person name="Maekelae M.R."/>
            <person name="Malavazi I."/>
            <person name="Melin P."/>
            <person name="Meyer V."/>
            <person name="Mielnichuk N."/>
            <person name="Miskei M."/>
            <person name="Molnar A.P."/>
            <person name="Mule G."/>
            <person name="Ngan C.Y."/>
            <person name="Orejas M."/>
            <person name="Orosz E."/>
            <person name="Ouedraogo J.P."/>
            <person name="Overkamp K.M."/>
            <person name="Park H.-S."/>
            <person name="Perrone G."/>
            <person name="Piumi F."/>
            <person name="Punt P.J."/>
            <person name="Ram A.F."/>
            <person name="Ramon A."/>
            <person name="Rauscher S."/>
            <person name="Record E."/>
            <person name="Riano-Pachon D.M."/>
            <person name="Robert V."/>
            <person name="Roehrig J."/>
            <person name="Ruller R."/>
            <person name="Salamov A."/>
            <person name="Salih N.S."/>
            <person name="Samson R.A."/>
            <person name="Sandor E."/>
            <person name="Sanguinetti M."/>
            <person name="Schuetze T."/>
            <person name="Sepcic K."/>
            <person name="Shelest E."/>
            <person name="Sherlock G."/>
            <person name="Sophianopoulou V."/>
            <person name="Squina F.M."/>
            <person name="Sun H."/>
            <person name="Susca A."/>
            <person name="Todd R.B."/>
            <person name="Tsang A."/>
            <person name="Unkles S.E."/>
            <person name="van de Wiele N."/>
            <person name="van Rossen-Uffink D."/>
            <person name="Oliveira J.V."/>
            <person name="Vesth T.C."/>
            <person name="Visser J."/>
            <person name="Yu J.-H."/>
            <person name="Zhou M."/>
            <person name="Andersen M.R."/>
            <person name="Archer D.B."/>
            <person name="Baker S.E."/>
            <person name="Benoit I."/>
            <person name="Brakhage A.A."/>
            <person name="Braus G.H."/>
            <person name="Fischer R."/>
            <person name="Frisvad J.C."/>
            <person name="Goldman G.H."/>
            <person name="Houbraken J."/>
            <person name="Oakley B."/>
            <person name="Pocsi I."/>
            <person name="Scazzocchio C."/>
            <person name="Seiboth B."/>
            <person name="vanKuyk P.A."/>
            <person name="Wortman J."/>
            <person name="Dyer P.S."/>
            <person name="Grigoriev I.V."/>
        </authorList>
    </citation>
    <scope>NUCLEOTIDE SEQUENCE [LARGE SCALE GENOMIC DNA]</scope>
    <source>
        <strain evidence="3">CBS 134.48</strain>
    </source>
</reference>